<dbReference type="GO" id="GO:0050215">
    <property type="term" value="F:propanediol dehydratase activity"/>
    <property type="evidence" value="ECO:0007669"/>
    <property type="project" value="UniProtKB-EC"/>
</dbReference>
<dbReference type="PIRSF" id="PIRSF011503">
    <property type="entry name" value="DdrB_PduH"/>
    <property type="match status" value="1"/>
</dbReference>
<accession>A0A6N3CFA2</accession>
<name>A0A6N3CFA2_9FIRM</name>
<protein>
    <submittedName>
        <fullName evidence="1">Propanediol dehydratase medium subunit</fullName>
        <ecNumber evidence="1">4.2.1.28</ecNumber>
    </submittedName>
</protein>
<dbReference type="GeneID" id="91962908"/>
<dbReference type="RefSeq" id="WP_021842298.1">
    <property type="nucleotide sequence ID" value="NZ_CACRUX010000050.1"/>
</dbReference>
<dbReference type="Pfam" id="PF02288">
    <property type="entry name" value="Dehydratase_MU"/>
    <property type="match status" value="1"/>
</dbReference>
<keyword evidence="1" id="KW-0456">Lyase</keyword>
<dbReference type="InterPro" id="IPR009192">
    <property type="entry name" value="Diol/glycerol_deHydtase_re_ssu"/>
</dbReference>
<dbReference type="InterPro" id="IPR010254">
    <property type="entry name" value="B12-dep_deHydtase_bsu"/>
</dbReference>
<dbReference type="AlphaFoldDB" id="A0A6N3CFA2"/>
<dbReference type="Gene3D" id="3.40.50.10150">
    <property type="entry name" value="B12-dependent dehydatase associated subunit"/>
    <property type="match status" value="1"/>
</dbReference>
<dbReference type="SUPFAM" id="SSF52968">
    <property type="entry name" value="B12-dependent dehydatase associated subunit"/>
    <property type="match status" value="1"/>
</dbReference>
<evidence type="ECO:0000313" key="1">
    <source>
        <dbReference type="EMBL" id="VYU11843.1"/>
    </source>
</evidence>
<reference evidence="1" key="1">
    <citation type="submission" date="2019-11" db="EMBL/GenBank/DDBJ databases">
        <authorList>
            <person name="Feng L."/>
        </authorList>
    </citation>
    <scope>NUCLEOTIDE SEQUENCE</scope>
    <source>
        <strain evidence="1">VrattiLFYP33</strain>
    </source>
</reference>
<dbReference type="InterPro" id="IPR003208">
    <property type="entry name" value="Dehydtase/Dehydtase_re"/>
</dbReference>
<dbReference type="EC" id="4.2.1.28" evidence="1"/>
<organism evidence="1">
    <name type="scientific">Veillonella ratti</name>
    <dbReference type="NCBI Taxonomy" id="103892"/>
    <lineage>
        <taxon>Bacteria</taxon>
        <taxon>Bacillati</taxon>
        <taxon>Bacillota</taxon>
        <taxon>Negativicutes</taxon>
        <taxon>Veillonellales</taxon>
        <taxon>Veillonellaceae</taxon>
        <taxon>Veillonella</taxon>
    </lineage>
</organism>
<dbReference type="EMBL" id="CACRUX010000050">
    <property type="protein sequence ID" value="VYU11843.1"/>
    <property type="molecule type" value="Genomic_DNA"/>
</dbReference>
<sequence>MEVIIAPKPTIMIYHHPNVSVETIQDLLFGIEEEGIPYSLEARAASDDILLMADEASHASALSVGVGCSADTLVLSYKNLPPHQFIYRLRNYKQAKQTMRALGANAARLVKGNPFKTDPGLEVAF</sequence>
<gene>
    <name evidence="1" type="primary">pduD_2</name>
    <name evidence="1" type="ORF">VRLFYP33_00115</name>
</gene>
<proteinExistence type="predicted"/>